<reference evidence="4" key="1">
    <citation type="submission" date="2020-08" db="EMBL/GenBank/DDBJ databases">
        <title>Multicomponent nature underlies the extraordinary mechanical properties of spider dragline silk.</title>
        <authorList>
            <person name="Kono N."/>
            <person name="Nakamura H."/>
            <person name="Mori M."/>
            <person name="Yoshida Y."/>
            <person name="Ohtoshi R."/>
            <person name="Malay A.D."/>
            <person name="Moran D.A.P."/>
            <person name="Tomita M."/>
            <person name="Numata K."/>
            <person name="Arakawa K."/>
        </authorList>
    </citation>
    <scope>NUCLEOTIDE SEQUENCE</scope>
</reference>
<dbReference type="InterPro" id="IPR013785">
    <property type="entry name" value="Aldolase_TIM"/>
</dbReference>
<dbReference type="PROSITE" id="PS51349">
    <property type="entry name" value="FMN_HYDROXY_ACID_DH_2"/>
    <property type="match status" value="1"/>
</dbReference>
<evidence type="ECO:0000256" key="1">
    <source>
        <dbReference type="ARBA" id="ARBA00001917"/>
    </source>
</evidence>
<proteinExistence type="predicted"/>
<dbReference type="Pfam" id="PF01070">
    <property type="entry name" value="FMN_dh"/>
    <property type="match status" value="1"/>
</dbReference>
<evidence type="ECO:0000313" key="4">
    <source>
        <dbReference type="EMBL" id="GFT69388.1"/>
    </source>
</evidence>
<dbReference type="PANTHER" id="PTHR10578">
    <property type="entry name" value="S -2-HYDROXY-ACID OXIDASE-RELATED"/>
    <property type="match status" value="1"/>
</dbReference>
<evidence type="ECO:0000256" key="2">
    <source>
        <dbReference type="ARBA" id="ARBA00023002"/>
    </source>
</evidence>
<dbReference type="PANTHER" id="PTHR10578:SF149">
    <property type="entry name" value="2-HYDROXYACID OXIDASE 2"/>
    <property type="match status" value="1"/>
</dbReference>
<name>A0A8X6U1P5_NEPPI</name>
<dbReference type="InterPro" id="IPR037396">
    <property type="entry name" value="FMN_HAD"/>
</dbReference>
<dbReference type="GO" id="GO:0016491">
    <property type="term" value="F:oxidoreductase activity"/>
    <property type="evidence" value="ECO:0007669"/>
    <property type="project" value="UniProtKB-KW"/>
</dbReference>
<protein>
    <recommendedName>
        <fullName evidence="3">FMN hydroxy acid dehydrogenase domain-containing protein</fullName>
    </recommendedName>
</protein>
<dbReference type="Gene3D" id="3.20.20.70">
    <property type="entry name" value="Aldolase class I"/>
    <property type="match status" value="1"/>
</dbReference>
<organism evidence="4 5">
    <name type="scientific">Nephila pilipes</name>
    <name type="common">Giant wood spider</name>
    <name type="synonym">Nephila maculata</name>
    <dbReference type="NCBI Taxonomy" id="299642"/>
    <lineage>
        <taxon>Eukaryota</taxon>
        <taxon>Metazoa</taxon>
        <taxon>Ecdysozoa</taxon>
        <taxon>Arthropoda</taxon>
        <taxon>Chelicerata</taxon>
        <taxon>Arachnida</taxon>
        <taxon>Araneae</taxon>
        <taxon>Araneomorphae</taxon>
        <taxon>Entelegynae</taxon>
        <taxon>Araneoidea</taxon>
        <taxon>Nephilidae</taxon>
        <taxon>Nephila</taxon>
    </lineage>
</organism>
<dbReference type="EMBL" id="BMAW01020702">
    <property type="protein sequence ID" value="GFT69388.1"/>
    <property type="molecule type" value="Genomic_DNA"/>
</dbReference>
<sequence length="145" mass="16050">MNNIEDFERCAPALLDTLSREYIWSGSGSEKTLWENKEAFKRIWIKKRVLRGIVNYTLETTVLGQKIGCPIGISPTIGHLTYHPEGDNGTARGGYREVGGDLFRRGSGLWGLGFFGGCFILNDKVLLAFHFDILGSSFFPDSGAS</sequence>
<evidence type="ECO:0000313" key="5">
    <source>
        <dbReference type="Proteomes" id="UP000887013"/>
    </source>
</evidence>
<keyword evidence="2" id="KW-0560">Oxidoreductase</keyword>
<accession>A0A8X6U1P5</accession>
<keyword evidence="5" id="KW-1185">Reference proteome</keyword>
<dbReference type="Proteomes" id="UP000887013">
    <property type="component" value="Unassembled WGS sequence"/>
</dbReference>
<dbReference type="OrthoDB" id="25826at2759"/>
<dbReference type="InterPro" id="IPR000262">
    <property type="entry name" value="FMN-dep_DH"/>
</dbReference>
<dbReference type="AlphaFoldDB" id="A0A8X6U1P5"/>
<feature type="domain" description="FMN hydroxy acid dehydrogenase" evidence="3">
    <location>
        <begin position="1"/>
        <end position="99"/>
    </location>
</feature>
<evidence type="ECO:0000259" key="3">
    <source>
        <dbReference type="PROSITE" id="PS51349"/>
    </source>
</evidence>
<comment type="cofactor">
    <cofactor evidence="1">
        <name>FMN</name>
        <dbReference type="ChEBI" id="CHEBI:58210"/>
    </cofactor>
</comment>
<gene>
    <name evidence="4" type="ORF">NPIL_222631</name>
</gene>
<dbReference type="SUPFAM" id="SSF51395">
    <property type="entry name" value="FMN-linked oxidoreductases"/>
    <property type="match status" value="1"/>
</dbReference>
<comment type="caution">
    <text evidence="4">The sequence shown here is derived from an EMBL/GenBank/DDBJ whole genome shotgun (WGS) entry which is preliminary data.</text>
</comment>